<dbReference type="EMBL" id="CP021991">
    <property type="protein sequence ID" value="ASD30190.1"/>
    <property type="molecule type" value="Genomic_DNA"/>
</dbReference>
<dbReference type="GO" id="GO:0009307">
    <property type="term" value="P:DNA restriction-modification system"/>
    <property type="evidence" value="ECO:0007669"/>
    <property type="project" value="UniProtKB-KW"/>
</dbReference>
<evidence type="ECO:0000256" key="3">
    <source>
        <dbReference type="ARBA" id="ARBA00023125"/>
    </source>
</evidence>
<dbReference type="Pfam" id="PF01420">
    <property type="entry name" value="Methylase_S"/>
    <property type="match status" value="1"/>
</dbReference>
<dbReference type="AlphaFoldDB" id="A0AAC9T3M7"/>
<dbReference type="InterPro" id="IPR051212">
    <property type="entry name" value="Type-I_RE_S_subunit"/>
</dbReference>
<proteinExistence type="inferred from homology"/>
<protein>
    <recommendedName>
        <fullName evidence="6">Type I restriction modification DNA specificity domain-containing protein</fullName>
    </recommendedName>
</protein>
<evidence type="ECO:0000256" key="1">
    <source>
        <dbReference type="ARBA" id="ARBA00010923"/>
    </source>
</evidence>
<evidence type="ECO:0000313" key="8">
    <source>
        <dbReference type="Proteomes" id="UP000197054"/>
    </source>
</evidence>
<organism evidence="7 8">
    <name type="scientific">Ureaplasma parvum</name>
    <name type="common">Ureaplasma urealyticum biotype 1</name>
    <dbReference type="NCBI Taxonomy" id="134821"/>
    <lineage>
        <taxon>Bacteria</taxon>
        <taxon>Bacillati</taxon>
        <taxon>Mycoplasmatota</taxon>
        <taxon>Mycoplasmoidales</taxon>
        <taxon>Mycoplasmoidaceae</taxon>
        <taxon>Ureaplasma</taxon>
    </lineage>
</organism>
<evidence type="ECO:0000256" key="2">
    <source>
        <dbReference type="ARBA" id="ARBA00022747"/>
    </source>
</evidence>
<keyword evidence="2" id="KW-0680">Restriction system</keyword>
<dbReference type="GO" id="GO:0003677">
    <property type="term" value="F:DNA binding"/>
    <property type="evidence" value="ECO:0007669"/>
    <property type="project" value="UniProtKB-KW"/>
</dbReference>
<evidence type="ECO:0000256" key="4">
    <source>
        <dbReference type="ARBA" id="ARBA00038652"/>
    </source>
</evidence>
<dbReference type="Gene3D" id="3.90.220.20">
    <property type="entry name" value="DNA methylase specificity domains"/>
    <property type="match status" value="1"/>
</dbReference>
<reference evidence="7 8" key="1">
    <citation type="submission" date="2017-06" db="EMBL/GenBank/DDBJ databases">
        <title>Genome Sequencing and Comparative Genomics Analysis of Five Ureaplasma Urealyticums with Different Drug Resistance.</title>
        <authorList>
            <person name="Ma L."/>
            <person name="Jia T."/>
        </authorList>
    </citation>
    <scope>NUCLEOTIDE SEQUENCE [LARGE SCALE GENOMIC DNA]</scope>
    <source>
        <strain evidence="8">hebnu uu3</strain>
    </source>
</reference>
<comment type="subunit">
    <text evidence="4">The methyltransferase is composed of M and S polypeptides.</text>
</comment>
<keyword evidence="3" id="KW-0238">DNA-binding</keyword>
<evidence type="ECO:0000256" key="5">
    <source>
        <dbReference type="SAM" id="Coils"/>
    </source>
</evidence>
<feature type="domain" description="Type I restriction modification DNA specificity" evidence="6">
    <location>
        <begin position="4"/>
        <end position="154"/>
    </location>
</feature>
<evidence type="ECO:0000259" key="6">
    <source>
        <dbReference type="Pfam" id="PF01420"/>
    </source>
</evidence>
<gene>
    <name evidence="7" type="ORF">CEG42_02705</name>
</gene>
<keyword evidence="5" id="KW-0175">Coiled coil</keyword>
<dbReference type="InterPro" id="IPR044946">
    <property type="entry name" value="Restrct_endonuc_typeI_TRD_sf"/>
</dbReference>
<dbReference type="PANTHER" id="PTHR43140">
    <property type="entry name" value="TYPE-1 RESTRICTION ENZYME ECOKI SPECIFICITY PROTEIN"/>
    <property type="match status" value="1"/>
</dbReference>
<sequence>MSNVISGYSFKSSKYTSSGIRIIRISDFDSKEVDNNEPIFYEYNEKFNSYKIENNDIILAMTGGTVGKNIIIKKANDYYLNQRVARIRTFNVNYNYIYYLINTTYIQGLINDSKNSTNDNISLKDINNLLIPLPPLDEQQRIVDKINLLEFFIKQYDEIEQKLSKLENEFPEKLKKSVLQYAMQGKLIKQDPNDDSIKDLLKQIHKEKQKLYKEGKLKKKDLEESIIYKSDDKSYYEKIGNNEPKKLKNLPFNINV</sequence>
<dbReference type="Proteomes" id="UP000197054">
    <property type="component" value="Chromosome"/>
</dbReference>
<feature type="coiled-coil region" evidence="5">
    <location>
        <begin position="149"/>
        <end position="176"/>
    </location>
</feature>
<evidence type="ECO:0000313" key="7">
    <source>
        <dbReference type="EMBL" id="ASD30190.1"/>
    </source>
</evidence>
<dbReference type="InterPro" id="IPR000055">
    <property type="entry name" value="Restrct_endonuc_typeI_TRD"/>
</dbReference>
<comment type="similarity">
    <text evidence="1">Belongs to the type-I restriction system S methylase family.</text>
</comment>
<dbReference type="CDD" id="cd17278">
    <property type="entry name" value="RMtype1_S_LdeBORF1052P-TRD2-CR2"/>
    <property type="match status" value="1"/>
</dbReference>
<dbReference type="PANTHER" id="PTHR43140:SF1">
    <property type="entry name" value="TYPE I RESTRICTION ENZYME ECOKI SPECIFICITY SUBUNIT"/>
    <property type="match status" value="1"/>
</dbReference>
<dbReference type="SUPFAM" id="SSF116734">
    <property type="entry name" value="DNA methylase specificity domain"/>
    <property type="match status" value="1"/>
</dbReference>
<name>A0AAC9T3M7_UREPR</name>
<accession>A0AAC9T3M7</accession>